<keyword evidence="2" id="KW-1185">Reference proteome</keyword>
<evidence type="ECO:0000313" key="1">
    <source>
        <dbReference type="EMBL" id="KAJ8259379.1"/>
    </source>
</evidence>
<protein>
    <submittedName>
        <fullName evidence="1">Uncharacterized protein</fullName>
    </submittedName>
</protein>
<gene>
    <name evidence="1" type="ORF">COCON_G00183910</name>
</gene>
<proteinExistence type="predicted"/>
<comment type="caution">
    <text evidence="1">The sequence shown here is derived from an EMBL/GenBank/DDBJ whole genome shotgun (WGS) entry which is preliminary data.</text>
</comment>
<sequence>MRVSILCLPLFFRLNSEETLRSYHKNEKDCGATTEGIKKVLDLGSSPSVSEICVRPRKKRGALLEIL</sequence>
<reference evidence="1" key="1">
    <citation type="journal article" date="2023" name="Science">
        <title>Genome structures resolve the early diversification of teleost fishes.</title>
        <authorList>
            <person name="Parey E."/>
            <person name="Louis A."/>
            <person name="Montfort J."/>
            <person name="Bouchez O."/>
            <person name="Roques C."/>
            <person name="Iampietro C."/>
            <person name="Lluch J."/>
            <person name="Castinel A."/>
            <person name="Donnadieu C."/>
            <person name="Desvignes T."/>
            <person name="Floi Bucao C."/>
            <person name="Jouanno E."/>
            <person name="Wen M."/>
            <person name="Mejri S."/>
            <person name="Dirks R."/>
            <person name="Jansen H."/>
            <person name="Henkel C."/>
            <person name="Chen W.J."/>
            <person name="Zahm M."/>
            <person name="Cabau C."/>
            <person name="Klopp C."/>
            <person name="Thompson A.W."/>
            <person name="Robinson-Rechavi M."/>
            <person name="Braasch I."/>
            <person name="Lecointre G."/>
            <person name="Bobe J."/>
            <person name="Postlethwait J.H."/>
            <person name="Berthelot C."/>
            <person name="Roest Crollius H."/>
            <person name="Guiguen Y."/>
        </authorList>
    </citation>
    <scope>NUCLEOTIDE SEQUENCE</scope>
    <source>
        <strain evidence="1">Concon-B</strain>
    </source>
</reference>
<dbReference type="Proteomes" id="UP001152803">
    <property type="component" value="Unassembled WGS sequence"/>
</dbReference>
<dbReference type="EMBL" id="JAFJMO010000013">
    <property type="protein sequence ID" value="KAJ8259379.1"/>
    <property type="molecule type" value="Genomic_DNA"/>
</dbReference>
<accession>A0A9Q1HTE3</accession>
<evidence type="ECO:0000313" key="2">
    <source>
        <dbReference type="Proteomes" id="UP001152803"/>
    </source>
</evidence>
<organism evidence="1 2">
    <name type="scientific">Conger conger</name>
    <name type="common">Conger eel</name>
    <name type="synonym">Muraena conger</name>
    <dbReference type="NCBI Taxonomy" id="82655"/>
    <lineage>
        <taxon>Eukaryota</taxon>
        <taxon>Metazoa</taxon>
        <taxon>Chordata</taxon>
        <taxon>Craniata</taxon>
        <taxon>Vertebrata</taxon>
        <taxon>Euteleostomi</taxon>
        <taxon>Actinopterygii</taxon>
        <taxon>Neopterygii</taxon>
        <taxon>Teleostei</taxon>
        <taxon>Anguilliformes</taxon>
        <taxon>Congridae</taxon>
        <taxon>Conger</taxon>
    </lineage>
</organism>
<name>A0A9Q1HTE3_CONCO</name>
<dbReference type="AlphaFoldDB" id="A0A9Q1HTE3"/>